<reference evidence="3 4" key="2">
    <citation type="submission" date="2017-07" db="EMBL/GenBank/DDBJ databases">
        <title>Candidatus Dactylopiibacterium carminicum, a nitrogen-fixing symbiont of the cochineal insect Dactylopius coccus and Dactylopius opuntiae (Hemiptera: Coccoidea: Dactylopiidae).</title>
        <authorList>
            <person name="Vera A."/>
        </authorList>
    </citation>
    <scope>NUCLEOTIDE SEQUENCE [LARGE SCALE GENOMIC DNA]</scope>
    <source>
        <strain evidence="3 4">NFDCM</strain>
    </source>
</reference>
<organism evidence="3 4">
    <name type="scientific">Candidatus Dactylopiibacterium carminicum</name>
    <dbReference type="NCBI Taxonomy" id="857335"/>
    <lineage>
        <taxon>Bacteria</taxon>
        <taxon>Pseudomonadati</taxon>
        <taxon>Pseudomonadota</taxon>
        <taxon>Betaproteobacteria</taxon>
        <taxon>Rhodocyclales</taxon>
        <taxon>Rhodocyclaceae</taxon>
        <taxon>Candidatus Dactylopiibacterium</taxon>
    </lineage>
</organism>
<dbReference type="EMBL" id="MDUX01000006">
    <property type="protein sequence ID" value="KAF7600319.1"/>
    <property type="molecule type" value="Genomic_DNA"/>
</dbReference>
<dbReference type="InterPro" id="IPR013656">
    <property type="entry name" value="PAS_4"/>
</dbReference>
<dbReference type="Gene3D" id="3.30.450.20">
    <property type="entry name" value="PAS domain"/>
    <property type="match status" value="2"/>
</dbReference>
<dbReference type="SUPFAM" id="SSF55785">
    <property type="entry name" value="PYP-like sensor domain (PAS domain)"/>
    <property type="match status" value="2"/>
</dbReference>
<evidence type="ECO:0000313" key="2">
    <source>
        <dbReference type="EMBL" id="KAF7600319.1"/>
    </source>
</evidence>
<proteinExistence type="predicted"/>
<dbReference type="PANTHER" id="PTHR44757">
    <property type="entry name" value="DIGUANYLATE CYCLASE DGCP"/>
    <property type="match status" value="1"/>
</dbReference>
<gene>
    <name evidence="2" type="ORF">BGI27_02765</name>
    <name evidence="3" type="ORF">CGU29_06360</name>
</gene>
<evidence type="ECO:0000259" key="1">
    <source>
        <dbReference type="PROSITE" id="PS50112"/>
    </source>
</evidence>
<dbReference type="InterPro" id="IPR000014">
    <property type="entry name" value="PAS"/>
</dbReference>
<evidence type="ECO:0000313" key="3">
    <source>
        <dbReference type="EMBL" id="PAS93853.1"/>
    </source>
</evidence>
<dbReference type="Proteomes" id="UP000216107">
    <property type="component" value="Unassembled WGS sequence"/>
</dbReference>
<keyword evidence="5" id="KW-1185">Reference proteome</keyword>
<dbReference type="CDD" id="cd00130">
    <property type="entry name" value="PAS"/>
    <property type="match status" value="1"/>
</dbReference>
<dbReference type="Pfam" id="PF08448">
    <property type="entry name" value="PAS_4"/>
    <property type="match status" value="2"/>
</dbReference>
<evidence type="ECO:0000313" key="4">
    <source>
        <dbReference type="Proteomes" id="UP000216107"/>
    </source>
</evidence>
<dbReference type="EMBL" id="NMRN01000012">
    <property type="protein sequence ID" value="PAS93853.1"/>
    <property type="molecule type" value="Genomic_DNA"/>
</dbReference>
<feature type="domain" description="PAS" evidence="1">
    <location>
        <begin position="192"/>
        <end position="238"/>
    </location>
</feature>
<dbReference type="RefSeq" id="WP_095523397.1">
    <property type="nucleotide sequence ID" value="NZ_MDUX01000006.1"/>
</dbReference>
<sequence length="324" mass="35762">MVGSIVIAIGAAALGSWFADAGLLIPLAVAGAALPLPLHAWWRAYHHGRNQRATSEALIQTLLEVIPEPAYLKDAQGRYLMVNTAFTRQRQQSPEQILGRTAFELAPDEDTARFVQAEDEAVLAGQIVYNEDLTRNAYSGDECLRLISKRSSLWLDGQRVIVGASFDISQVRHTETRLQQALDRQTEIAINTVNFVQRLLNVIPEPVYIKDAQGHYVFINEAFARQRNQTASEILGRTATELAPDGATAALVAHEDAEVLSGHSIHKEDQKPHPVTDDIIHRIVTKGACLDAEGRPVIIGANFDITDLRRAQADLQEALARERE</sequence>
<feature type="domain" description="PAS" evidence="1">
    <location>
        <begin position="55"/>
        <end position="125"/>
    </location>
</feature>
<dbReference type="NCBIfam" id="TIGR00229">
    <property type="entry name" value="sensory_box"/>
    <property type="match status" value="1"/>
</dbReference>
<dbReference type="OrthoDB" id="6146868at2"/>
<comment type="caution">
    <text evidence="3">The sequence shown here is derived from an EMBL/GenBank/DDBJ whole genome shotgun (WGS) entry which is preliminary data.</text>
</comment>
<dbReference type="InterPro" id="IPR035965">
    <property type="entry name" value="PAS-like_dom_sf"/>
</dbReference>
<dbReference type="AlphaFoldDB" id="A0A272EUS3"/>
<dbReference type="PANTHER" id="PTHR44757:SF2">
    <property type="entry name" value="BIOFILM ARCHITECTURE MAINTENANCE PROTEIN MBAA"/>
    <property type="match status" value="1"/>
</dbReference>
<protein>
    <recommendedName>
        <fullName evidence="1">PAS domain-containing protein</fullName>
    </recommendedName>
</protein>
<dbReference type="SMART" id="SM00091">
    <property type="entry name" value="PAS"/>
    <property type="match status" value="2"/>
</dbReference>
<dbReference type="Proteomes" id="UP000623509">
    <property type="component" value="Unassembled WGS sequence"/>
</dbReference>
<reference evidence="2 5" key="1">
    <citation type="submission" date="2016-08" db="EMBL/GenBank/DDBJ databases">
        <title>Candidatus Dactylopiibacterium carminicum genome sequence.</title>
        <authorList>
            <person name="Ramirez-Puebla S.T."/>
            <person name="Ormeno-Orrillo E."/>
            <person name="Vera-Ponce De Leon A."/>
            <person name="Luis L."/>
            <person name="Sanchez-Flores A."/>
            <person name="Monica R."/>
            <person name="Martinez-Romero E."/>
        </authorList>
    </citation>
    <scope>NUCLEOTIDE SEQUENCE [LARGE SCALE GENOMIC DNA]</scope>
    <source>
        <strain evidence="2">END1</strain>
    </source>
</reference>
<name>A0A272EUS3_9RHOO</name>
<dbReference type="PROSITE" id="PS50112">
    <property type="entry name" value="PAS"/>
    <property type="match status" value="2"/>
</dbReference>
<dbReference type="InterPro" id="IPR052155">
    <property type="entry name" value="Biofilm_reg_signaling"/>
</dbReference>
<evidence type="ECO:0000313" key="5">
    <source>
        <dbReference type="Proteomes" id="UP000623509"/>
    </source>
</evidence>
<accession>A0A272EUS3</accession>